<feature type="compositionally biased region" description="Basic and acidic residues" evidence="1">
    <location>
        <begin position="75"/>
        <end position="89"/>
    </location>
</feature>
<reference evidence="2" key="1">
    <citation type="submission" date="2009-02" db="EMBL/GenBank/DDBJ databases">
        <title>The Genome Sequence of Ajellomyces capsulatus strain G186AR.</title>
        <authorList>
            <consortium name="The Broad Institute Genome Sequencing Platform"/>
            <person name="Champion M."/>
            <person name="Cuomo C."/>
            <person name="Ma L.-J."/>
            <person name="Henn M.R."/>
            <person name="Sil A."/>
            <person name="Goldman B."/>
            <person name="Young S.K."/>
            <person name="Kodira C.D."/>
            <person name="Zeng Q."/>
            <person name="Koehrsen M."/>
            <person name="Alvarado L."/>
            <person name="Berlin A."/>
            <person name="Borenstein D."/>
            <person name="Chen Z."/>
            <person name="Engels R."/>
            <person name="Freedman E."/>
            <person name="Gellesch M."/>
            <person name="Goldberg J."/>
            <person name="Griggs A."/>
            <person name="Gujja S."/>
            <person name="Heiman D."/>
            <person name="Hepburn T."/>
            <person name="Howarth C."/>
            <person name="Jen D."/>
            <person name="Larson L."/>
            <person name="Lewis B."/>
            <person name="Mehta T."/>
            <person name="Park D."/>
            <person name="Pearson M."/>
            <person name="Roberts A."/>
            <person name="Saif S."/>
            <person name="Shea T."/>
            <person name="Shenoy N."/>
            <person name="Sisk P."/>
            <person name="Stolte C."/>
            <person name="Sykes S."/>
            <person name="Walk T."/>
            <person name="White J."/>
            <person name="Yandava C."/>
            <person name="Klein B."/>
            <person name="McEwen J.G."/>
            <person name="Puccia R."/>
            <person name="Goldman G.H."/>
            <person name="Felipe M.S."/>
            <person name="Nino-Vega G."/>
            <person name="San-Blas G."/>
            <person name="Taylor J."/>
            <person name="Mendoza L."/>
            <person name="Galagan J."/>
            <person name="Nusbaum C."/>
            <person name="Birren B."/>
        </authorList>
    </citation>
    <scope>NUCLEOTIDE SEQUENCE</scope>
    <source>
        <strain evidence="2">G186AR</strain>
    </source>
</reference>
<evidence type="ECO:0000313" key="3">
    <source>
        <dbReference type="Proteomes" id="UP000001631"/>
    </source>
</evidence>
<dbReference type="AlphaFoldDB" id="C0NFD4"/>
<feature type="compositionally biased region" description="Pro residues" evidence="1">
    <location>
        <begin position="20"/>
        <end position="30"/>
    </location>
</feature>
<feature type="region of interest" description="Disordered" evidence="1">
    <location>
        <begin position="326"/>
        <end position="364"/>
    </location>
</feature>
<feature type="compositionally biased region" description="Basic and acidic residues" evidence="1">
    <location>
        <begin position="215"/>
        <end position="251"/>
    </location>
</feature>
<dbReference type="EMBL" id="GG663364">
    <property type="protein sequence ID" value="EEH09955.1"/>
    <property type="molecule type" value="Genomic_DNA"/>
</dbReference>
<name>C0NFD4_AJECG</name>
<dbReference type="HOGENOM" id="CLU_760681_0_0_1"/>
<protein>
    <submittedName>
        <fullName evidence="2">Uncharacterized protein</fullName>
    </submittedName>
</protein>
<dbReference type="VEuPathDB" id="FungiDB:I7I50_01056"/>
<dbReference type="InParanoid" id="C0NFD4"/>
<organism evidence="2 3">
    <name type="scientific">Ajellomyces capsulatus (strain G186AR / H82 / ATCC MYA-2454 / RMSCC 2432)</name>
    <name type="common">Darling's disease fungus</name>
    <name type="synonym">Histoplasma capsulatum</name>
    <dbReference type="NCBI Taxonomy" id="447093"/>
    <lineage>
        <taxon>Eukaryota</taxon>
        <taxon>Fungi</taxon>
        <taxon>Dikarya</taxon>
        <taxon>Ascomycota</taxon>
        <taxon>Pezizomycotina</taxon>
        <taxon>Eurotiomycetes</taxon>
        <taxon>Eurotiomycetidae</taxon>
        <taxon>Onygenales</taxon>
        <taxon>Ajellomycetaceae</taxon>
        <taxon>Histoplasma</taxon>
    </lineage>
</organism>
<accession>C0NFD4</accession>
<keyword evidence="3" id="KW-1185">Reference proteome</keyword>
<feature type="region of interest" description="Disordered" evidence="1">
    <location>
        <begin position="181"/>
        <end position="281"/>
    </location>
</feature>
<dbReference type="STRING" id="447093.C0NFD4"/>
<proteinExistence type="predicted"/>
<feature type="compositionally biased region" description="Basic and acidic residues" evidence="1">
    <location>
        <begin position="272"/>
        <end position="281"/>
    </location>
</feature>
<dbReference type="GeneID" id="69034616"/>
<sequence length="364" mass="41679">MAITIDVQIINNGSEFEPNKLPPPPHPPILHPNDNPRQRSSVPQPQRLPNFVQGYRKQRRTKQSSPKILHASKTLPHEAMGHGDFRDGDSSIDDNESVLFDEFEDASSVTTDDSLFDEHDKYAPQSEALEDCSAPPPGVTALILSTGCTTALKTGIYGIRSITVLNKRIIRMEKWIFTQKTAHPTSNNRRDRHGVPPSPRSTHTLPPPTRYANTHIRDDIGHDKNWERAKHERERSLGDYVRDKRGREQESHRRRWDQGVQVHTHHAQPKVAADHHTTPLPREDRFDQYARMADLNQMDGSGPPYHQHQDKLVDDAFNDPDPFGRERVNPAPMGFGPIDSERMASRHHPQMEQPQQNHYATYRR</sequence>
<dbReference type="Proteomes" id="UP000001631">
    <property type="component" value="Unassembled WGS sequence"/>
</dbReference>
<evidence type="ECO:0000313" key="2">
    <source>
        <dbReference type="EMBL" id="EEH09955.1"/>
    </source>
</evidence>
<feature type="compositionally biased region" description="Polar residues" evidence="1">
    <location>
        <begin position="352"/>
        <end position="364"/>
    </location>
</feature>
<dbReference type="RefSeq" id="XP_045290435.1">
    <property type="nucleotide sequence ID" value="XM_045428649.1"/>
</dbReference>
<feature type="region of interest" description="Disordered" evidence="1">
    <location>
        <begin position="1"/>
        <end position="93"/>
    </location>
</feature>
<evidence type="ECO:0000256" key="1">
    <source>
        <dbReference type="SAM" id="MobiDB-lite"/>
    </source>
</evidence>
<gene>
    <name evidence="2" type="ORF">HCBG_01600</name>
</gene>